<dbReference type="OrthoDB" id="10250396at2759"/>
<accession>A0A6A5C454</accession>
<dbReference type="VEuPathDB" id="AmoebaDB:NfTy_035590"/>
<dbReference type="InterPro" id="IPR026888">
    <property type="entry name" value="AcetylCoA_hyd_C"/>
</dbReference>
<evidence type="ECO:0000256" key="1">
    <source>
        <dbReference type="ARBA" id="ARBA00009632"/>
    </source>
</evidence>
<dbReference type="InterPro" id="IPR038460">
    <property type="entry name" value="AcetylCoA_hyd_C_sf"/>
</dbReference>
<keyword evidence="6" id="KW-1185">Reference proteome</keyword>
<dbReference type="InterPro" id="IPR037171">
    <property type="entry name" value="NagB/RpiA_transferase-like"/>
</dbReference>
<dbReference type="SUPFAM" id="SSF100950">
    <property type="entry name" value="NagB/RpiA/CoA transferase-like"/>
    <property type="match status" value="2"/>
</dbReference>
<dbReference type="Gene3D" id="3.40.1080.20">
    <property type="entry name" value="Acetyl-CoA hydrolase/transferase C-terminal domain"/>
    <property type="match status" value="1"/>
</dbReference>
<dbReference type="Pfam" id="PF13336">
    <property type="entry name" value="AcetylCoA_hyd_C"/>
    <property type="match status" value="1"/>
</dbReference>
<dbReference type="Gene3D" id="3.40.1080.10">
    <property type="entry name" value="Glutaconate Coenzyme A-transferase"/>
    <property type="match status" value="1"/>
</dbReference>
<comment type="similarity">
    <text evidence="1">Belongs to the acetyl-CoA hydrolase/transferase family.</text>
</comment>
<evidence type="ECO:0000259" key="4">
    <source>
        <dbReference type="Pfam" id="PF13336"/>
    </source>
</evidence>
<dbReference type="PANTHER" id="PTHR21432">
    <property type="entry name" value="ACETYL-COA HYDROLASE-RELATED"/>
    <property type="match status" value="1"/>
</dbReference>
<dbReference type="GO" id="GO:0008775">
    <property type="term" value="F:acetate CoA-transferase activity"/>
    <property type="evidence" value="ECO:0007669"/>
    <property type="project" value="InterPro"/>
</dbReference>
<dbReference type="GO" id="GO:0006083">
    <property type="term" value="P:acetate metabolic process"/>
    <property type="evidence" value="ECO:0007669"/>
    <property type="project" value="InterPro"/>
</dbReference>
<dbReference type="OMA" id="HSEMFAG"/>
<feature type="domain" description="Acetyl-CoA hydrolase/transferase N-terminal" evidence="3">
    <location>
        <begin position="94"/>
        <end position="209"/>
    </location>
</feature>
<dbReference type="Pfam" id="PF02550">
    <property type="entry name" value="AcetylCoA_hydro"/>
    <property type="match status" value="1"/>
</dbReference>
<evidence type="ECO:0000259" key="3">
    <source>
        <dbReference type="Pfam" id="PF02550"/>
    </source>
</evidence>
<evidence type="ECO:0000313" key="6">
    <source>
        <dbReference type="Proteomes" id="UP000444721"/>
    </source>
</evidence>
<dbReference type="AlphaFoldDB" id="A0A6A5C454"/>
<feature type="domain" description="Acetyl-CoA hydrolase/transferase C-terminal" evidence="4">
    <location>
        <begin position="305"/>
        <end position="457"/>
    </location>
</feature>
<sequence length="468" mass="51580">MSSQNTTKENLPIERKLFSAEEALQRNIREGDRVFLQTEGCGVPKYLVKHLQCLIPSSSSNLPNKKIEIVGLHINYYPYEQPPHLQPENFPFFHTSSIFMGPHERYALQQCGNLHASAENAPVDYIPIFLSEAPLLFKSSKYPIDVALIQVSPPDAHGYCSLGPSVDVTAAAVQCARRVVAQINEQCPRTHGDGFVHVNHIDAFVEYSEPISELVMATSLSSEEQEVDRKIGELVAQLTPNRACLQIGIGSLPNAICASLVHHQHLGIHSETFSDGILQLLESGAVTNKFKTIHPGHTVCSFVMGTRKLYDFIHDNPEVIFRTADYVNDGTHIRMNSNVVAINSAIEIDITGQVCADSIGTHMYSGVGGQLDFMSSSAKSDGGKPIIAIHSCTRHGDSKIVSTLKQGSGVVTTRAHVHYVCTEYGIAELYGKSMNERAQELIRVAHPKHRERLIKEARESYGFNLSAQ</sequence>
<dbReference type="InterPro" id="IPR003702">
    <property type="entry name" value="ActCoA_hydro_N"/>
</dbReference>
<dbReference type="GeneID" id="68120338"/>
<dbReference type="VEuPathDB" id="AmoebaDB:FDP41_013123"/>
<gene>
    <name evidence="5" type="ORF">FDP41_013123</name>
</gene>
<name>A0A6A5C454_NAEFO</name>
<organism evidence="5 6">
    <name type="scientific">Naegleria fowleri</name>
    <name type="common">Brain eating amoeba</name>
    <dbReference type="NCBI Taxonomy" id="5763"/>
    <lineage>
        <taxon>Eukaryota</taxon>
        <taxon>Discoba</taxon>
        <taxon>Heterolobosea</taxon>
        <taxon>Tetramitia</taxon>
        <taxon>Eutetramitia</taxon>
        <taxon>Vahlkampfiidae</taxon>
        <taxon>Naegleria</taxon>
    </lineage>
</organism>
<reference evidence="5 6" key="1">
    <citation type="journal article" date="2019" name="Sci. Rep.">
        <title>Nanopore sequencing improves the draft genome of the human pathogenic amoeba Naegleria fowleri.</title>
        <authorList>
            <person name="Liechti N."/>
            <person name="Schurch N."/>
            <person name="Bruggmann R."/>
            <person name="Wittwer M."/>
        </authorList>
    </citation>
    <scope>NUCLEOTIDE SEQUENCE [LARGE SCALE GENOMIC DNA]</scope>
    <source>
        <strain evidence="5 6">ATCC 30894</strain>
    </source>
</reference>
<dbReference type="RefSeq" id="XP_044565353.1">
    <property type="nucleotide sequence ID" value="XM_044703719.1"/>
</dbReference>
<proteinExistence type="inferred from homology"/>
<comment type="caution">
    <text evidence="5">The sequence shown here is derived from an EMBL/GenBank/DDBJ whole genome shotgun (WGS) entry which is preliminary data.</text>
</comment>
<protein>
    <submittedName>
        <fullName evidence="5">Uncharacterized protein</fullName>
    </submittedName>
</protein>
<evidence type="ECO:0000256" key="2">
    <source>
        <dbReference type="ARBA" id="ARBA00022679"/>
    </source>
</evidence>
<dbReference type="VEuPathDB" id="AmoebaDB:NF0027040"/>
<dbReference type="Proteomes" id="UP000444721">
    <property type="component" value="Unassembled WGS sequence"/>
</dbReference>
<keyword evidence="2" id="KW-0808">Transferase</keyword>
<dbReference type="Gene3D" id="3.30.750.70">
    <property type="entry name" value="4-hydroxybutyrate coenzyme like domains"/>
    <property type="match status" value="1"/>
</dbReference>
<dbReference type="InterPro" id="IPR046433">
    <property type="entry name" value="ActCoA_hydro"/>
</dbReference>
<dbReference type="PANTHER" id="PTHR21432:SF20">
    <property type="entry name" value="ACETYL-COA HYDROLASE"/>
    <property type="match status" value="1"/>
</dbReference>
<evidence type="ECO:0000313" key="5">
    <source>
        <dbReference type="EMBL" id="KAF0980640.1"/>
    </source>
</evidence>
<dbReference type="EMBL" id="VFQX01000017">
    <property type="protein sequence ID" value="KAF0980640.1"/>
    <property type="molecule type" value="Genomic_DNA"/>
</dbReference>